<evidence type="ECO:0000313" key="2">
    <source>
        <dbReference type="Proteomes" id="UP000570595"/>
    </source>
</evidence>
<name>A0A7J6KZK0_PEROL</name>
<dbReference type="Proteomes" id="UP000570595">
    <property type="component" value="Unassembled WGS sequence"/>
</dbReference>
<dbReference type="AlphaFoldDB" id="A0A7J6KZK0"/>
<proteinExistence type="predicted"/>
<accession>A0A7J6KZK0</accession>
<dbReference type="EMBL" id="JABAHT010000685">
    <property type="protein sequence ID" value="KAF4652785.1"/>
    <property type="molecule type" value="Genomic_DNA"/>
</dbReference>
<organism evidence="1 2">
    <name type="scientific">Perkinsus olseni</name>
    <name type="common">Perkinsus atlanticus</name>
    <dbReference type="NCBI Taxonomy" id="32597"/>
    <lineage>
        <taxon>Eukaryota</taxon>
        <taxon>Sar</taxon>
        <taxon>Alveolata</taxon>
        <taxon>Perkinsozoa</taxon>
        <taxon>Perkinsea</taxon>
        <taxon>Perkinsida</taxon>
        <taxon>Perkinsidae</taxon>
        <taxon>Perkinsus</taxon>
    </lineage>
</organism>
<comment type="caution">
    <text evidence="1">The sequence shown here is derived from an EMBL/GenBank/DDBJ whole genome shotgun (WGS) entry which is preliminary data.</text>
</comment>
<protein>
    <submittedName>
        <fullName evidence="1">Uncharacterized protein</fullName>
    </submittedName>
</protein>
<gene>
    <name evidence="1" type="ORF">FOZ61_009416</name>
</gene>
<evidence type="ECO:0000313" key="1">
    <source>
        <dbReference type="EMBL" id="KAF4652785.1"/>
    </source>
</evidence>
<dbReference type="OrthoDB" id="10388172at2759"/>
<reference evidence="1 2" key="1">
    <citation type="submission" date="2020-04" db="EMBL/GenBank/DDBJ databases">
        <title>Perkinsus olseni comparative genomics.</title>
        <authorList>
            <person name="Bogema D.R."/>
        </authorList>
    </citation>
    <scope>NUCLEOTIDE SEQUENCE [LARGE SCALE GENOMIC DNA]</scope>
    <source>
        <strain evidence="1">ATCC PRA-179</strain>
    </source>
</reference>
<sequence>MAYFKSGRRPHHFVDGYESKDGSSCEAHSDVKEALRLLRDLACLVSLTGTRVHHNSTCLRALGLISHSIMFIALRYLLSTLLLTSIFAQQPESPSSRLLNETAVPQPEAAPANGSGDAAFWLQMAAQVRNELVHLAEDGQSILPELAIAAADDEHPFWMWLAAQMEEEFDNLGLDNTDILQVPSRVEYDVGFLLARIAAQTSPSSFPAIDDLDLSQPQAAVAREKEHPFATWIASILAWFF</sequence>